<evidence type="ECO:0000256" key="1">
    <source>
        <dbReference type="SAM" id="Phobius"/>
    </source>
</evidence>
<dbReference type="AlphaFoldDB" id="A0A7J0CYK7"/>
<accession>A0A7J0CYK7</accession>
<keyword evidence="1" id="KW-0472">Membrane</keyword>
<evidence type="ECO:0000313" key="2">
    <source>
        <dbReference type="EMBL" id="GFN07543.1"/>
    </source>
</evidence>
<protein>
    <submittedName>
        <fullName evidence="2">Uncharacterized protein</fullName>
    </submittedName>
</protein>
<organism evidence="2 3">
    <name type="scientific">Streptomyces microflavus</name>
    <name type="common">Streptomyces lipmanii</name>
    <dbReference type="NCBI Taxonomy" id="1919"/>
    <lineage>
        <taxon>Bacteria</taxon>
        <taxon>Bacillati</taxon>
        <taxon>Actinomycetota</taxon>
        <taxon>Actinomycetes</taxon>
        <taxon>Kitasatosporales</taxon>
        <taxon>Streptomycetaceae</taxon>
        <taxon>Streptomyces</taxon>
    </lineage>
</organism>
<comment type="caution">
    <text evidence="2">The sequence shown here is derived from an EMBL/GenBank/DDBJ whole genome shotgun (WGS) entry which is preliminary data.</text>
</comment>
<proteinExistence type="predicted"/>
<sequence>MKLSLGVKLLVIFTCVLISLIVAIVATWINHSSGASIGDAVLFGGGAFAGSMILCLAALSTFSVL</sequence>
<gene>
    <name evidence="2" type="ORF">Smic_60990</name>
</gene>
<keyword evidence="1" id="KW-0812">Transmembrane</keyword>
<dbReference type="RefSeq" id="WP_032757427.1">
    <property type="nucleotide sequence ID" value="NZ_BMUG01000004.1"/>
</dbReference>
<dbReference type="EMBL" id="BLWD01000001">
    <property type="protein sequence ID" value="GFN07543.1"/>
    <property type="molecule type" value="Genomic_DNA"/>
</dbReference>
<keyword evidence="1" id="KW-1133">Transmembrane helix</keyword>
<feature type="transmembrane region" description="Helical" evidence="1">
    <location>
        <begin position="41"/>
        <end position="64"/>
    </location>
</feature>
<name>A0A7J0CYK7_STRMI</name>
<dbReference type="Proteomes" id="UP000498740">
    <property type="component" value="Unassembled WGS sequence"/>
</dbReference>
<evidence type="ECO:0000313" key="3">
    <source>
        <dbReference type="Proteomes" id="UP000498740"/>
    </source>
</evidence>
<feature type="transmembrane region" description="Helical" evidence="1">
    <location>
        <begin position="7"/>
        <end position="29"/>
    </location>
</feature>
<reference evidence="2 3" key="1">
    <citation type="submission" date="2020-05" db="EMBL/GenBank/DDBJ databases">
        <title>Whole genome shotgun sequence of Streptomyces microflavus NBRC 13062.</title>
        <authorList>
            <person name="Komaki H."/>
            <person name="Tamura T."/>
        </authorList>
    </citation>
    <scope>NUCLEOTIDE SEQUENCE [LARGE SCALE GENOMIC DNA]</scope>
    <source>
        <strain evidence="2 3">NBRC 13062</strain>
    </source>
</reference>